<keyword evidence="1" id="KW-0802">TPR repeat</keyword>
<gene>
    <name evidence="2" type="ORF">GCG54_00002458</name>
</gene>
<dbReference type="AlphaFoldDB" id="A0A8H4CTR5"/>
<evidence type="ECO:0000313" key="3">
    <source>
        <dbReference type="Proteomes" id="UP000613401"/>
    </source>
</evidence>
<dbReference type="Gene3D" id="3.40.50.300">
    <property type="entry name" value="P-loop containing nucleotide triphosphate hydrolases"/>
    <property type="match status" value="1"/>
</dbReference>
<dbReference type="GeneID" id="69009620"/>
<dbReference type="PANTHER" id="PTHR46082:SF6">
    <property type="entry name" value="AAA+ ATPASE DOMAIN-CONTAINING PROTEIN-RELATED"/>
    <property type="match status" value="1"/>
</dbReference>
<dbReference type="PANTHER" id="PTHR46082">
    <property type="entry name" value="ATP/GTP-BINDING PROTEIN-RELATED"/>
    <property type="match status" value="1"/>
</dbReference>
<dbReference type="RefSeq" id="XP_045269168.1">
    <property type="nucleotide sequence ID" value="XM_045402550.1"/>
</dbReference>
<organism evidence="2 3">
    <name type="scientific">Colletotrichum gloeosporioides</name>
    <name type="common">Anthracnose fungus</name>
    <name type="synonym">Glomerella cingulata</name>
    <dbReference type="NCBI Taxonomy" id="474922"/>
    <lineage>
        <taxon>Eukaryota</taxon>
        <taxon>Fungi</taxon>
        <taxon>Dikarya</taxon>
        <taxon>Ascomycota</taxon>
        <taxon>Pezizomycotina</taxon>
        <taxon>Sordariomycetes</taxon>
        <taxon>Hypocreomycetidae</taxon>
        <taxon>Glomerellales</taxon>
        <taxon>Glomerellaceae</taxon>
        <taxon>Colletotrichum</taxon>
        <taxon>Colletotrichum gloeosporioides species complex</taxon>
    </lineage>
</organism>
<dbReference type="GO" id="GO:0009116">
    <property type="term" value="P:nucleoside metabolic process"/>
    <property type="evidence" value="ECO:0007669"/>
    <property type="project" value="InterPro"/>
</dbReference>
<dbReference type="Gene3D" id="1.25.40.10">
    <property type="entry name" value="Tetratricopeptide repeat domain"/>
    <property type="match status" value="2"/>
</dbReference>
<dbReference type="SUPFAM" id="SSF53167">
    <property type="entry name" value="Purine and uridine phosphorylases"/>
    <property type="match status" value="1"/>
</dbReference>
<evidence type="ECO:0000313" key="2">
    <source>
        <dbReference type="EMBL" id="KAF3810009.1"/>
    </source>
</evidence>
<dbReference type="InterPro" id="IPR035994">
    <property type="entry name" value="Nucleoside_phosphorylase_sf"/>
</dbReference>
<dbReference type="InterPro" id="IPR027417">
    <property type="entry name" value="P-loop_NTPase"/>
</dbReference>
<reference evidence="2" key="1">
    <citation type="journal article" date="2020" name="Phytopathology">
        <title>Genome sequence and comparative analysis of Colletotrichum gloeosporioides isolated from Liriodendron leaves.</title>
        <authorList>
            <person name="Fu F.F."/>
            <person name="Hao Z."/>
            <person name="Wang P."/>
            <person name="Lu Y."/>
            <person name="Xue L.J."/>
            <person name="Wei G."/>
            <person name="Tian Y."/>
            <person name="Baishi H."/>
            <person name="Xu H."/>
            <person name="Shi J."/>
            <person name="Cheng T."/>
            <person name="Wang G."/>
            <person name="Yi Y."/>
            <person name="Chen J."/>
        </authorList>
    </citation>
    <scope>NUCLEOTIDE SEQUENCE</scope>
    <source>
        <strain evidence="2">Lc1</strain>
    </source>
</reference>
<feature type="repeat" description="TPR" evidence="1">
    <location>
        <begin position="948"/>
        <end position="981"/>
    </location>
</feature>
<dbReference type="SMART" id="SM00028">
    <property type="entry name" value="TPR"/>
    <property type="match status" value="6"/>
</dbReference>
<dbReference type="InterPro" id="IPR053137">
    <property type="entry name" value="NLR-like"/>
</dbReference>
<dbReference type="Proteomes" id="UP000613401">
    <property type="component" value="Unassembled WGS sequence"/>
</dbReference>
<dbReference type="EMBL" id="WVTB01000013">
    <property type="protein sequence ID" value="KAF3810009.1"/>
    <property type="molecule type" value="Genomic_DNA"/>
</dbReference>
<comment type="caution">
    <text evidence="2">The sequence shown here is derived from an EMBL/GenBank/DDBJ whole genome shotgun (WGS) entry which is preliminary data.</text>
</comment>
<dbReference type="SUPFAM" id="SSF48452">
    <property type="entry name" value="TPR-like"/>
    <property type="match status" value="1"/>
</dbReference>
<dbReference type="GO" id="GO:0003824">
    <property type="term" value="F:catalytic activity"/>
    <property type="evidence" value="ECO:0007669"/>
    <property type="project" value="InterPro"/>
</dbReference>
<evidence type="ECO:0000256" key="1">
    <source>
        <dbReference type="PROSITE-ProRule" id="PRU00339"/>
    </source>
</evidence>
<reference evidence="2" key="2">
    <citation type="submission" date="2020-03" db="EMBL/GenBank/DDBJ databases">
        <authorList>
            <person name="Fu F.-F."/>
            <person name="Chen J."/>
        </authorList>
    </citation>
    <scope>NUCLEOTIDE SEQUENCE</scope>
    <source>
        <strain evidence="2">Lc1</strain>
    </source>
</reference>
<dbReference type="Gene3D" id="3.40.50.1580">
    <property type="entry name" value="Nucleoside phosphorylase domain"/>
    <property type="match status" value="1"/>
</dbReference>
<dbReference type="Pfam" id="PF13374">
    <property type="entry name" value="TPR_10"/>
    <property type="match status" value="2"/>
</dbReference>
<dbReference type="Pfam" id="PF13424">
    <property type="entry name" value="TPR_12"/>
    <property type="match status" value="2"/>
</dbReference>
<sequence length="1049" mass="118199">MSKRLSHDDYKVGWICPLQIEQIAAMEMLDEEHASLPQSPADHNVYSLGRIAEHNVVIAGLHGPGNNSAATVITQMRMTFRNLRYGLLVGIGGGVPVETEEGRIRLGHVVISRPTGTSSGAVQYDHGKARDGKFERTGALAPPPTALLNAVRALEVRRARAANDFVAKDIKRIDTSLRKLRCFSFPGIPNDRLYQPGYLHNLPGASCSESGCDDAYRIERASDDDGTYVNVHAGTIASGELVVKDAQLRDLLAKDYGVLCFEMEAAGALVDFPCLVIRGISDYCDSHKNDDWHGYAAAAAAAYARQLFMFMPVDDVPARFIVDRFTLTLDVSEIFEVNRFIARERELKRLHEILGGTFGQRRTAVLQGLGGIGKTQLSAAYIRRFRKHYTAVLWLNARDEDSLRRSLTRVAKRILQQHPFVSYIKNAQDFATVIEGVKRWLDESGNEHWLAIYDNYDDVDFGVWDPQQTDSSTRKGQRAYDIRRFLPNVDQGAVIITTRSTLVKIGECIHLRKLGSVDDSMAILSSMSNRPGLEHDPSAIELANRLDGLPLALATAGAYLDQVTTTCREYLRLYETSWLRLQQASPMLPQYDRAMYSTWNISYNHVEHQNKTSALLLRAWAYFDKEDLWYELLKAGSSRGPKWLRDLTEDKLAFDTGMRILFSHDFVEAGPPINETGQQSQGYSVHECVHEWMKNALNDGADNSMARTAMVCVASHIHEESERESWWLQRRLLQHTNRCRELIDTVELEFDDEWILMAVGNLYTHQNRLDEAKDMYSRALTTRTKVLGAEHQLTLDCLHGLGNLYLKQGKLTKAERMYKDLLTGREKGLSADDDLLLDALHCLGYVYALQGEHAKAEYFYDRALAGYRKGGIIDGDMSNETFGNIQSLGNCENQYAKRERKIRAALKLIGNLGTLYEAQNRPRAAEWMFKQAMRGYEQLVGCDDPLTLSVVNNLGLFYKNVGQFQEAETMYEKALQGYERSLGSVAVKTFVPALTTLSNLGRLYERLGRVEEAMDHYMRAQDGILTAQGPDCGPYRLLSDWISSLEASR</sequence>
<keyword evidence="3" id="KW-1185">Reference proteome</keyword>
<dbReference type="PROSITE" id="PS50005">
    <property type="entry name" value="TPR"/>
    <property type="match status" value="1"/>
</dbReference>
<proteinExistence type="predicted"/>
<dbReference type="InterPro" id="IPR011990">
    <property type="entry name" value="TPR-like_helical_dom_sf"/>
</dbReference>
<dbReference type="SUPFAM" id="SSF52540">
    <property type="entry name" value="P-loop containing nucleoside triphosphate hydrolases"/>
    <property type="match status" value="1"/>
</dbReference>
<name>A0A8H4CTR5_COLGL</name>
<dbReference type="InterPro" id="IPR019734">
    <property type="entry name" value="TPR_rpt"/>
</dbReference>
<accession>A0A8H4CTR5</accession>
<protein>
    <recommendedName>
        <fullName evidence="4">Nucleoside phosphorylase domain-containing protein</fullName>
    </recommendedName>
</protein>
<evidence type="ECO:0008006" key="4">
    <source>
        <dbReference type="Google" id="ProtNLM"/>
    </source>
</evidence>